<keyword evidence="4" id="KW-1185">Reference proteome</keyword>
<dbReference type="RefSeq" id="WP_126723801.1">
    <property type="nucleotide sequence ID" value="NZ_RYZH01000003.1"/>
</dbReference>
<feature type="region of interest" description="Disordered" evidence="2">
    <location>
        <begin position="19"/>
        <end position="42"/>
    </location>
</feature>
<evidence type="ECO:0000313" key="4">
    <source>
        <dbReference type="Proteomes" id="UP000280296"/>
    </source>
</evidence>
<dbReference type="EMBL" id="RYZH01000003">
    <property type="protein sequence ID" value="RUL89365.1"/>
    <property type="molecule type" value="Genomic_DNA"/>
</dbReference>
<name>A0A432MQP4_9BACT</name>
<dbReference type="AlphaFoldDB" id="A0A432MQP4"/>
<proteinExistence type="predicted"/>
<evidence type="ECO:0000256" key="2">
    <source>
        <dbReference type="SAM" id="MobiDB-lite"/>
    </source>
</evidence>
<evidence type="ECO:0000313" key="3">
    <source>
        <dbReference type="EMBL" id="RUL89365.1"/>
    </source>
</evidence>
<reference evidence="3 4" key="2">
    <citation type="submission" date="2019-01" db="EMBL/GenBank/DDBJ databases">
        <title>Tautonia sociabilis, a novel thermotolerant planctomycete of Isosphaeraceae family, isolated from a 4000 m deep subterranean habitat.</title>
        <authorList>
            <person name="Kovaleva O.L."/>
            <person name="Elcheninov A.G."/>
            <person name="Van Heerden E."/>
            <person name="Toshchakov S.V."/>
            <person name="Novikov A."/>
            <person name="Bonch-Osmolovskaya E.A."/>
            <person name="Kublanov I.V."/>
        </authorList>
    </citation>
    <scope>NUCLEOTIDE SEQUENCE [LARGE SCALE GENOMIC DNA]</scope>
    <source>
        <strain evidence="3 4">GM2012</strain>
    </source>
</reference>
<feature type="region of interest" description="Disordered" evidence="2">
    <location>
        <begin position="185"/>
        <end position="217"/>
    </location>
</feature>
<reference evidence="3 4" key="1">
    <citation type="submission" date="2018-12" db="EMBL/GenBank/DDBJ databases">
        <authorList>
            <person name="Toschakov S.V."/>
        </authorList>
    </citation>
    <scope>NUCLEOTIDE SEQUENCE [LARGE SCALE GENOMIC DNA]</scope>
    <source>
        <strain evidence="3 4">GM2012</strain>
    </source>
</reference>
<dbReference type="OrthoDB" id="213467at2"/>
<comment type="caution">
    <text evidence="3">The sequence shown here is derived from an EMBL/GenBank/DDBJ whole genome shotgun (WGS) entry which is preliminary data.</text>
</comment>
<evidence type="ECO:0000256" key="1">
    <source>
        <dbReference type="SAM" id="Coils"/>
    </source>
</evidence>
<feature type="coiled-coil region" evidence="1">
    <location>
        <begin position="136"/>
        <end position="177"/>
    </location>
</feature>
<sequence length="217" mass="24548">MCRVVRTLVVLAIVSVPIPGSPAQEPTRPSGSTPGDGEEPPDAREKMALEFVRQHHPELAGLLAPLKTMDRGAYDAAIRELSRTRENLDRQRRRDPERAGLVLSSWKATSRVDLITARLISKPDDKRERELREAIAEQLAAQLALQKYDRARLQERLEQLDQQIQRLERRGDATIESRFDAAMKKVQRVRRQNDSGEGVRPAAPSPRPIRSEEGDRP</sequence>
<accession>A0A432MQP4</accession>
<dbReference type="Proteomes" id="UP000280296">
    <property type="component" value="Unassembled WGS sequence"/>
</dbReference>
<protein>
    <submittedName>
        <fullName evidence="3">Uncharacterized protein</fullName>
    </submittedName>
</protein>
<keyword evidence="1" id="KW-0175">Coiled coil</keyword>
<organism evidence="3 4">
    <name type="scientific">Tautonia sociabilis</name>
    <dbReference type="NCBI Taxonomy" id="2080755"/>
    <lineage>
        <taxon>Bacteria</taxon>
        <taxon>Pseudomonadati</taxon>
        <taxon>Planctomycetota</taxon>
        <taxon>Planctomycetia</taxon>
        <taxon>Isosphaerales</taxon>
        <taxon>Isosphaeraceae</taxon>
        <taxon>Tautonia</taxon>
    </lineage>
</organism>
<gene>
    <name evidence="3" type="ORF">TsocGM_02855</name>
</gene>